<evidence type="ECO:0000256" key="5">
    <source>
        <dbReference type="ARBA" id="ARBA00022694"/>
    </source>
</evidence>
<evidence type="ECO:0000256" key="6">
    <source>
        <dbReference type="ARBA" id="ARBA00023242"/>
    </source>
</evidence>
<dbReference type="Pfam" id="PF08617">
    <property type="entry name" value="CGI-121"/>
    <property type="match status" value="1"/>
</dbReference>
<comment type="caution">
    <text evidence="9">The sequence shown here is derived from an EMBL/GenBank/DDBJ whole genome shotgun (WGS) entry which is preliminary data.</text>
</comment>
<reference evidence="9" key="1">
    <citation type="submission" date="2023-06" db="EMBL/GenBank/DDBJ databases">
        <title>Genome-scale phylogeny and comparative genomics of the fungal order Sordariales.</title>
        <authorList>
            <consortium name="Lawrence Berkeley National Laboratory"/>
            <person name="Hensen N."/>
            <person name="Bonometti L."/>
            <person name="Westerberg I."/>
            <person name="Brannstrom I.O."/>
            <person name="Guillou S."/>
            <person name="Cros-Aarteil S."/>
            <person name="Calhoun S."/>
            <person name="Haridas S."/>
            <person name="Kuo A."/>
            <person name="Mondo S."/>
            <person name="Pangilinan J."/>
            <person name="Riley R."/>
            <person name="Labutti K."/>
            <person name="Andreopoulos B."/>
            <person name="Lipzen A."/>
            <person name="Chen C."/>
            <person name="Yanf M."/>
            <person name="Daum C."/>
            <person name="Ng V."/>
            <person name="Clum A."/>
            <person name="Steindorff A."/>
            <person name="Ohm R."/>
            <person name="Martin F."/>
            <person name="Silar P."/>
            <person name="Natvig D."/>
            <person name="Lalanne C."/>
            <person name="Gautier V."/>
            <person name="Ament-Velasquez S.L."/>
            <person name="Kruys A."/>
            <person name="Hutchinson M.I."/>
            <person name="Powell A.J."/>
            <person name="Barry K."/>
            <person name="Miller A.N."/>
            <person name="Grigoriev I.V."/>
            <person name="Debuchy R."/>
            <person name="Gladieux P."/>
            <person name="Thoren M.H."/>
            <person name="Johannesson H."/>
        </authorList>
    </citation>
    <scope>NUCLEOTIDE SEQUENCE</scope>
    <source>
        <strain evidence="9">SMH2532-1</strain>
    </source>
</reference>
<dbReference type="GO" id="GO:0005634">
    <property type="term" value="C:nucleus"/>
    <property type="evidence" value="ECO:0007669"/>
    <property type="project" value="UniProtKB-SubCell"/>
</dbReference>
<evidence type="ECO:0000256" key="1">
    <source>
        <dbReference type="ARBA" id="ARBA00004123"/>
    </source>
</evidence>
<evidence type="ECO:0000256" key="4">
    <source>
        <dbReference type="ARBA" id="ARBA00016009"/>
    </source>
</evidence>
<dbReference type="GO" id="GO:0005829">
    <property type="term" value="C:cytosol"/>
    <property type="evidence" value="ECO:0007669"/>
    <property type="project" value="TreeGrafter"/>
</dbReference>
<organism evidence="9 10">
    <name type="scientific">Cercophora newfieldiana</name>
    <dbReference type="NCBI Taxonomy" id="92897"/>
    <lineage>
        <taxon>Eukaryota</taxon>
        <taxon>Fungi</taxon>
        <taxon>Dikarya</taxon>
        <taxon>Ascomycota</taxon>
        <taxon>Pezizomycotina</taxon>
        <taxon>Sordariomycetes</taxon>
        <taxon>Sordariomycetidae</taxon>
        <taxon>Sordariales</taxon>
        <taxon>Lasiosphaeriaceae</taxon>
        <taxon>Cercophora</taxon>
    </lineage>
</organism>
<accession>A0AA39YU31</accession>
<evidence type="ECO:0000313" key="9">
    <source>
        <dbReference type="EMBL" id="KAK0657986.1"/>
    </source>
</evidence>
<dbReference type="InterPro" id="IPR036504">
    <property type="entry name" value="CGI121/TPRKB_sf"/>
</dbReference>
<keyword evidence="10" id="KW-1185">Reference proteome</keyword>
<keyword evidence="5" id="KW-0819">tRNA processing</keyword>
<evidence type="ECO:0000313" key="10">
    <source>
        <dbReference type="Proteomes" id="UP001174936"/>
    </source>
</evidence>
<dbReference type="EMBL" id="JAULSV010000001">
    <property type="protein sequence ID" value="KAK0657986.1"/>
    <property type="molecule type" value="Genomic_DNA"/>
</dbReference>
<dbReference type="SUPFAM" id="SSF143870">
    <property type="entry name" value="PF0523-like"/>
    <property type="match status" value="1"/>
</dbReference>
<evidence type="ECO:0000256" key="3">
    <source>
        <dbReference type="ARBA" id="ARBA00015316"/>
    </source>
</evidence>
<name>A0AA39YU31_9PEZI</name>
<dbReference type="GO" id="GO:0016301">
    <property type="term" value="F:kinase activity"/>
    <property type="evidence" value="ECO:0007669"/>
    <property type="project" value="UniProtKB-KW"/>
</dbReference>
<gene>
    <name evidence="9" type="ORF">B0T16DRAFT_453397</name>
</gene>
<keyword evidence="9" id="KW-0418">Kinase</keyword>
<dbReference type="Gene3D" id="3.30.2380.10">
    <property type="entry name" value="CGI121/TPRKB"/>
    <property type="match status" value="1"/>
</dbReference>
<dbReference type="PANTHER" id="PTHR15840:SF10">
    <property type="entry name" value="EKC_KEOPS COMPLEX SUBUNIT TPRKB"/>
    <property type="match status" value="1"/>
</dbReference>
<protein>
    <recommendedName>
        <fullName evidence="4">EKC/KEOPS complex subunit CGI121</fullName>
    </recommendedName>
    <alternativeName>
        <fullName evidence="3">EKC/KEOPS complex subunit cgi121</fullName>
    </alternativeName>
</protein>
<comment type="similarity">
    <text evidence="2 8">Belongs to the CGI121/TPRKB family.</text>
</comment>
<dbReference type="InterPro" id="IPR013926">
    <property type="entry name" value="CGI121/TPRKB"/>
</dbReference>
<keyword evidence="9" id="KW-0808">Transferase</keyword>
<keyword evidence="6 8" id="KW-0539">Nucleus</keyword>
<sequence length="203" mass="22584">MALEVLNLEHVPATHRIYAAFFRDVNNSDFLHAQLLARNPDFDYAFIDASSVISRRHLESAIFNALVTIVDGTLLSATPHSEVVLSMSPSNNISEAYRRWGISLKTKDLIVVKVAIPPSADPTSTTQPAPQAPEEIWAHLSEAVKGTPVALSDEEISKATDWQKLRKYYALNSVPMLAKVESDEGKRKEMERLAIMRMALRGL</sequence>
<dbReference type="PANTHER" id="PTHR15840">
    <property type="entry name" value="CGI-121 FAMILY MEMBER"/>
    <property type="match status" value="1"/>
</dbReference>
<dbReference type="AlphaFoldDB" id="A0AA39YU31"/>
<dbReference type="GO" id="GO:0000408">
    <property type="term" value="C:EKC/KEOPS complex"/>
    <property type="evidence" value="ECO:0007669"/>
    <property type="project" value="TreeGrafter"/>
</dbReference>
<dbReference type="Proteomes" id="UP001174936">
    <property type="component" value="Unassembled WGS sequence"/>
</dbReference>
<evidence type="ECO:0000256" key="2">
    <source>
        <dbReference type="ARBA" id="ARBA00005546"/>
    </source>
</evidence>
<evidence type="ECO:0000256" key="7">
    <source>
        <dbReference type="ARBA" id="ARBA00025043"/>
    </source>
</evidence>
<comment type="subcellular location">
    <subcellularLocation>
        <location evidence="1">Nucleus</location>
    </subcellularLocation>
</comment>
<proteinExistence type="inferred from homology"/>
<evidence type="ECO:0000256" key="8">
    <source>
        <dbReference type="RuleBase" id="RU004398"/>
    </source>
</evidence>
<comment type="function">
    <text evidence="7">Component of the EKC/KEOPS complex that is required for the formation of a threonylcarbamoyl group on adenosine at position 37 (t(6)A37) in tRNAs that read codons beginning with adenine. The complex is probably involved in the transfer of the threonylcarbamoyl moiety of threonylcarbamoyl-AMP (TC-AMP) to the N6 group of A37. CGI121 acts as an allosteric effector that regulates the t(6)A activity of the complex. The EKC/KEOPS complex also promotes both telomere uncapping and telomere elongation. The complex is required for efficient recruitment of transcriptional coactivators. CGI121 is not required for tRNA modification.</text>
</comment>
<dbReference type="GO" id="GO:0002949">
    <property type="term" value="P:tRNA threonylcarbamoyladenosine modification"/>
    <property type="evidence" value="ECO:0007669"/>
    <property type="project" value="TreeGrafter"/>
</dbReference>